<dbReference type="Proteomes" id="UP000499080">
    <property type="component" value="Unassembled WGS sequence"/>
</dbReference>
<evidence type="ECO:0000313" key="1">
    <source>
        <dbReference type="EMBL" id="GBM81469.1"/>
    </source>
</evidence>
<evidence type="ECO:0000313" key="2">
    <source>
        <dbReference type="Proteomes" id="UP000499080"/>
    </source>
</evidence>
<proteinExistence type="predicted"/>
<keyword evidence="2" id="KW-1185">Reference proteome</keyword>
<comment type="caution">
    <text evidence="1">The sequence shown here is derived from an EMBL/GenBank/DDBJ whole genome shotgun (WGS) entry which is preliminary data.</text>
</comment>
<dbReference type="EMBL" id="BGPR01264623">
    <property type="protein sequence ID" value="GBM81469.1"/>
    <property type="molecule type" value="Genomic_DNA"/>
</dbReference>
<protein>
    <submittedName>
        <fullName evidence="1">Uncharacterized protein</fullName>
    </submittedName>
</protein>
<sequence>MAMHEALLIAQGKTREINTELLPFFPNRTREAIKGQRRQRKYKDLVAEYVQCNPLSSDALDSTGTLSSAPAATPFTNTRHLESSSLAAAVSDTVHPRANAIEESLGVSSAVRAGKLVS</sequence>
<accession>A0A4Y2IW64</accession>
<name>A0A4Y2IW64_ARAVE</name>
<reference evidence="1 2" key="1">
    <citation type="journal article" date="2019" name="Sci. Rep.">
        <title>Orb-weaving spider Araneus ventricosus genome elucidates the spidroin gene catalogue.</title>
        <authorList>
            <person name="Kono N."/>
            <person name="Nakamura H."/>
            <person name="Ohtoshi R."/>
            <person name="Moran D.A.P."/>
            <person name="Shinohara A."/>
            <person name="Yoshida Y."/>
            <person name="Fujiwara M."/>
            <person name="Mori M."/>
            <person name="Tomita M."/>
            <person name="Arakawa K."/>
        </authorList>
    </citation>
    <scope>NUCLEOTIDE SEQUENCE [LARGE SCALE GENOMIC DNA]</scope>
</reference>
<organism evidence="1 2">
    <name type="scientific">Araneus ventricosus</name>
    <name type="common">Orbweaver spider</name>
    <name type="synonym">Epeira ventricosa</name>
    <dbReference type="NCBI Taxonomy" id="182803"/>
    <lineage>
        <taxon>Eukaryota</taxon>
        <taxon>Metazoa</taxon>
        <taxon>Ecdysozoa</taxon>
        <taxon>Arthropoda</taxon>
        <taxon>Chelicerata</taxon>
        <taxon>Arachnida</taxon>
        <taxon>Araneae</taxon>
        <taxon>Araneomorphae</taxon>
        <taxon>Entelegynae</taxon>
        <taxon>Araneoidea</taxon>
        <taxon>Araneidae</taxon>
        <taxon>Araneus</taxon>
    </lineage>
</organism>
<gene>
    <name evidence="1" type="ORF">AVEN_129947_1</name>
</gene>
<dbReference type="AlphaFoldDB" id="A0A4Y2IW64"/>